<evidence type="ECO:0000313" key="2">
    <source>
        <dbReference type="Proteomes" id="UP001597203"/>
    </source>
</evidence>
<proteinExistence type="predicted"/>
<name>A0ABW3P4I7_9SPHN</name>
<comment type="caution">
    <text evidence="1">The sequence shown here is derived from an EMBL/GenBank/DDBJ whole genome shotgun (WGS) entry which is preliminary data.</text>
</comment>
<keyword evidence="2" id="KW-1185">Reference proteome</keyword>
<dbReference type="EMBL" id="JBHTLS010000118">
    <property type="protein sequence ID" value="MFD1105067.1"/>
    <property type="molecule type" value="Genomic_DNA"/>
</dbReference>
<reference evidence="2" key="1">
    <citation type="journal article" date="2019" name="Int. J. Syst. Evol. Microbiol.">
        <title>The Global Catalogue of Microorganisms (GCM) 10K type strain sequencing project: providing services to taxonomists for standard genome sequencing and annotation.</title>
        <authorList>
            <consortium name="The Broad Institute Genomics Platform"/>
            <consortium name="The Broad Institute Genome Sequencing Center for Infectious Disease"/>
            <person name="Wu L."/>
            <person name="Ma J."/>
        </authorList>
    </citation>
    <scope>NUCLEOTIDE SEQUENCE [LARGE SCALE GENOMIC DNA]</scope>
    <source>
        <strain evidence="2">CCUG 54329</strain>
    </source>
</reference>
<evidence type="ECO:0000313" key="1">
    <source>
        <dbReference type="EMBL" id="MFD1105067.1"/>
    </source>
</evidence>
<accession>A0ABW3P4I7</accession>
<dbReference type="Proteomes" id="UP001597203">
    <property type="component" value="Unassembled WGS sequence"/>
</dbReference>
<sequence>MSQADAAPITGEPVLTGGKSTAVTVSRRAAIGALAVLPVATVAAPSTSSPAALWRDALRAYHSAEADYLGHLNNVWNPLMVRLEQLCPMPPMHEIVERNGRPLKVVYKSAEPDSWMRLPSVEAREVGRKLAAQWSTWSEGYGARQAEYNFWEIEQEDLRLYDLYQEAQDRLMRMPAPDAAALLTKLEIIWADEYQDRQIENERLIRRDLQRLAA</sequence>
<gene>
    <name evidence="1" type="ORF">ACFQ24_09305</name>
</gene>
<protein>
    <submittedName>
        <fullName evidence="1">Uncharacterized protein</fullName>
    </submittedName>
</protein>
<dbReference type="RefSeq" id="WP_380910582.1">
    <property type="nucleotide sequence ID" value="NZ_JBHTLS010000118.1"/>
</dbReference>
<organism evidence="1 2">
    <name type="scientific">Sphingobium olei</name>
    <dbReference type="NCBI Taxonomy" id="420955"/>
    <lineage>
        <taxon>Bacteria</taxon>
        <taxon>Pseudomonadati</taxon>
        <taxon>Pseudomonadota</taxon>
        <taxon>Alphaproteobacteria</taxon>
        <taxon>Sphingomonadales</taxon>
        <taxon>Sphingomonadaceae</taxon>
        <taxon>Sphingobium</taxon>
    </lineage>
</organism>